<evidence type="ECO:0000256" key="2">
    <source>
        <dbReference type="ARBA" id="ARBA00022737"/>
    </source>
</evidence>
<dbReference type="OMA" id="DGHITMN"/>
<dbReference type="Gene3D" id="1.10.238.10">
    <property type="entry name" value="EF-hand"/>
    <property type="match status" value="1"/>
</dbReference>
<organism evidence="5 6">
    <name type="scientific">Micromonas commoda (strain RCC299 / NOUM17 / CCMP2709)</name>
    <name type="common">Picoplanktonic green alga</name>
    <dbReference type="NCBI Taxonomy" id="296587"/>
    <lineage>
        <taxon>Eukaryota</taxon>
        <taxon>Viridiplantae</taxon>
        <taxon>Chlorophyta</taxon>
        <taxon>Mamiellophyceae</taxon>
        <taxon>Mamiellales</taxon>
        <taxon>Mamiellaceae</taxon>
        <taxon>Micromonas</taxon>
    </lineage>
</organism>
<dbReference type="RefSeq" id="XP_002501532.1">
    <property type="nucleotide sequence ID" value="XM_002501486.1"/>
</dbReference>
<dbReference type="InterPro" id="IPR039647">
    <property type="entry name" value="EF_hand_pair_protein_CML-like"/>
</dbReference>
<dbReference type="InterPro" id="IPR011992">
    <property type="entry name" value="EF-hand-dom_pair"/>
</dbReference>
<gene>
    <name evidence="5" type="ORF">MICPUN_77149</name>
</gene>
<sequence>EIQEAFAAFDEDGDGLLDVNDVQSFFDALGESLTLYEVAELIKMVDGDGDGMVNFDEFFDLAT</sequence>
<keyword evidence="6" id="KW-1185">Reference proteome</keyword>
<dbReference type="GO" id="GO:0005509">
    <property type="term" value="F:calcium ion binding"/>
    <property type="evidence" value="ECO:0007669"/>
    <property type="project" value="InterPro"/>
</dbReference>
<evidence type="ECO:0000313" key="5">
    <source>
        <dbReference type="EMBL" id="ACO62790.1"/>
    </source>
</evidence>
<dbReference type="InterPro" id="IPR018247">
    <property type="entry name" value="EF_Hand_1_Ca_BS"/>
</dbReference>
<feature type="domain" description="EF-hand" evidence="4">
    <location>
        <begin position="1"/>
        <end position="32"/>
    </location>
</feature>
<dbReference type="Proteomes" id="UP000002009">
    <property type="component" value="Chromosome 4"/>
</dbReference>
<dbReference type="EMBL" id="CP001325">
    <property type="protein sequence ID" value="ACO62790.1"/>
    <property type="molecule type" value="Genomic_DNA"/>
</dbReference>
<reference evidence="5 6" key="1">
    <citation type="journal article" date="2009" name="Science">
        <title>Green evolution and dynamic adaptations revealed by genomes of the marine picoeukaryotes Micromonas.</title>
        <authorList>
            <person name="Worden A.Z."/>
            <person name="Lee J.H."/>
            <person name="Mock T."/>
            <person name="Rouze P."/>
            <person name="Simmons M.P."/>
            <person name="Aerts A.L."/>
            <person name="Allen A.E."/>
            <person name="Cuvelier M.L."/>
            <person name="Derelle E."/>
            <person name="Everett M.V."/>
            <person name="Foulon E."/>
            <person name="Grimwood J."/>
            <person name="Gundlach H."/>
            <person name="Henrissat B."/>
            <person name="Napoli C."/>
            <person name="McDonald S.M."/>
            <person name="Parker M.S."/>
            <person name="Rombauts S."/>
            <person name="Salamov A."/>
            <person name="Von Dassow P."/>
            <person name="Badger J.H."/>
            <person name="Coutinho P.M."/>
            <person name="Demir E."/>
            <person name="Dubchak I."/>
            <person name="Gentemann C."/>
            <person name="Eikrem W."/>
            <person name="Gready J.E."/>
            <person name="John U."/>
            <person name="Lanier W."/>
            <person name="Lindquist E.A."/>
            <person name="Lucas S."/>
            <person name="Mayer K.F."/>
            <person name="Moreau H."/>
            <person name="Not F."/>
            <person name="Otillar R."/>
            <person name="Panaud O."/>
            <person name="Pangilinan J."/>
            <person name="Paulsen I."/>
            <person name="Piegu B."/>
            <person name="Poliakov A."/>
            <person name="Robbens S."/>
            <person name="Schmutz J."/>
            <person name="Toulza E."/>
            <person name="Wyss T."/>
            <person name="Zelensky A."/>
            <person name="Zhou K."/>
            <person name="Armbrust E.V."/>
            <person name="Bhattacharya D."/>
            <person name="Goodenough U.W."/>
            <person name="Van de Peer Y."/>
            <person name="Grigoriev I.V."/>
        </authorList>
    </citation>
    <scope>NUCLEOTIDE SEQUENCE [LARGE SCALE GENOMIC DNA]</scope>
    <source>
        <strain evidence="6">RCC299 / NOUM17</strain>
    </source>
</reference>
<keyword evidence="2" id="KW-0677">Repeat</keyword>
<dbReference type="KEGG" id="mis:MICPUN_77149"/>
<protein>
    <recommendedName>
        <fullName evidence="4">EF-hand domain-containing protein</fullName>
    </recommendedName>
</protein>
<dbReference type="STRING" id="296587.C1E4W9"/>
<dbReference type="PROSITE" id="PS00018">
    <property type="entry name" value="EF_HAND_1"/>
    <property type="match status" value="2"/>
</dbReference>
<dbReference type="InterPro" id="IPR002048">
    <property type="entry name" value="EF_hand_dom"/>
</dbReference>
<keyword evidence="3" id="KW-0106">Calcium</keyword>
<dbReference type="FunFam" id="1.10.238.10:FF:000003">
    <property type="entry name" value="Calmodulin A"/>
    <property type="match status" value="1"/>
</dbReference>
<dbReference type="GeneID" id="8243222"/>
<evidence type="ECO:0000256" key="1">
    <source>
        <dbReference type="ARBA" id="ARBA00022723"/>
    </source>
</evidence>
<dbReference type="PANTHER" id="PTHR10891">
    <property type="entry name" value="EF-HAND CALCIUM-BINDING DOMAIN CONTAINING PROTEIN"/>
    <property type="match status" value="1"/>
</dbReference>
<dbReference type="eggNOG" id="KOG0027">
    <property type="taxonomic scope" value="Eukaryota"/>
</dbReference>
<dbReference type="PROSITE" id="PS50222">
    <property type="entry name" value="EF_HAND_2"/>
    <property type="match status" value="2"/>
</dbReference>
<proteinExistence type="predicted"/>
<dbReference type="Pfam" id="PF13499">
    <property type="entry name" value="EF-hand_7"/>
    <property type="match status" value="1"/>
</dbReference>
<evidence type="ECO:0000259" key="4">
    <source>
        <dbReference type="PROSITE" id="PS50222"/>
    </source>
</evidence>
<name>C1E4W9_MICCC</name>
<accession>C1E4W9</accession>
<evidence type="ECO:0000256" key="3">
    <source>
        <dbReference type="ARBA" id="ARBA00022837"/>
    </source>
</evidence>
<dbReference type="AlphaFoldDB" id="C1E4W9"/>
<evidence type="ECO:0000313" key="6">
    <source>
        <dbReference type="Proteomes" id="UP000002009"/>
    </source>
</evidence>
<feature type="non-terminal residue" evidence="5">
    <location>
        <position position="1"/>
    </location>
</feature>
<dbReference type="SUPFAM" id="SSF47473">
    <property type="entry name" value="EF-hand"/>
    <property type="match status" value="1"/>
</dbReference>
<feature type="non-terminal residue" evidence="5">
    <location>
        <position position="63"/>
    </location>
</feature>
<dbReference type="CDD" id="cd00051">
    <property type="entry name" value="EFh"/>
    <property type="match status" value="1"/>
</dbReference>
<dbReference type="OrthoDB" id="26525at2759"/>
<dbReference type="InParanoid" id="C1E4W9"/>
<keyword evidence="1" id="KW-0479">Metal-binding</keyword>
<dbReference type="SMART" id="SM00054">
    <property type="entry name" value="EFh"/>
    <property type="match status" value="2"/>
</dbReference>
<feature type="domain" description="EF-hand" evidence="4">
    <location>
        <begin position="37"/>
        <end position="63"/>
    </location>
</feature>